<accession>A0A853BYI9</accession>
<keyword evidence="3" id="KW-1185">Reference proteome</keyword>
<gene>
    <name evidence="2" type="ORF">HNR19_000605</name>
</gene>
<reference evidence="2 3" key="1">
    <citation type="submission" date="2020-07" db="EMBL/GenBank/DDBJ databases">
        <title>Sequencing the genomes of 1000 actinobacteria strains.</title>
        <authorList>
            <person name="Klenk H.-P."/>
        </authorList>
    </citation>
    <scope>NUCLEOTIDE SEQUENCE [LARGE SCALE GENOMIC DNA]</scope>
    <source>
        <strain evidence="2 3">DSM 103833</strain>
    </source>
</reference>
<evidence type="ECO:0000313" key="3">
    <source>
        <dbReference type="Proteomes" id="UP000530424"/>
    </source>
</evidence>
<dbReference type="RefSeq" id="WP_179666523.1">
    <property type="nucleotide sequence ID" value="NZ_JACCFP010000001.1"/>
</dbReference>
<sequence length="86" mass="8860">MSDETKRPTPTVEPPQPPPGGPNAIGGVGGDGAATAGDHPLPRDLVPATEPPVPDDVQEELEETEDTDTQATKGEAEPRPDEESPA</sequence>
<dbReference type="AlphaFoldDB" id="A0A853BYI9"/>
<evidence type="ECO:0000256" key="1">
    <source>
        <dbReference type="SAM" id="MobiDB-lite"/>
    </source>
</evidence>
<evidence type="ECO:0000313" key="2">
    <source>
        <dbReference type="EMBL" id="NYI99906.1"/>
    </source>
</evidence>
<comment type="caution">
    <text evidence="2">The sequence shown here is derived from an EMBL/GenBank/DDBJ whole genome shotgun (WGS) entry which is preliminary data.</text>
</comment>
<dbReference type="EMBL" id="JACCFP010000001">
    <property type="protein sequence ID" value="NYI99906.1"/>
    <property type="molecule type" value="Genomic_DNA"/>
</dbReference>
<feature type="compositionally biased region" description="Acidic residues" evidence="1">
    <location>
        <begin position="56"/>
        <end position="68"/>
    </location>
</feature>
<organism evidence="2 3">
    <name type="scientific">Nocardioides thalensis</name>
    <dbReference type="NCBI Taxonomy" id="1914755"/>
    <lineage>
        <taxon>Bacteria</taxon>
        <taxon>Bacillati</taxon>
        <taxon>Actinomycetota</taxon>
        <taxon>Actinomycetes</taxon>
        <taxon>Propionibacteriales</taxon>
        <taxon>Nocardioidaceae</taxon>
        <taxon>Nocardioides</taxon>
    </lineage>
</organism>
<feature type="compositionally biased region" description="Pro residues" evidence="1">
    <location>
        <begin position="11"/>
        <end position="21"/>
    </location>
</feature>
<dbReference type="Proteomes" id="UP000530424">
    <property type="component" value="Unassembled WGS sequence"/>
</dbReference>
<feature type="region of interest" description="Disordered" evidence="1">
    <location>
        <begin position="1"/>
        <end position="86"/>
    </location>
</feature>
<feature type="compositionally biased region" description="Gly residues" evidence="1">
    <location>
        <begin position="23"/>
        <end position="32"/>
    </location>
</feature>
<protein>
    <submittedName>
        <fullName evidence="2">Uncharacterized protein</fullName>
    </submittedName>
</protein>
<name>A0A853BYI9_9ACTN</name>
<proteinExistence type="predicted"/>
<feature type="compositionally biased region" description="Basic and acidic residues" evidence="1">
    <location>
        <begin position="74"/>
        <end position="86"/>
    </location>
</feature>